<feature type="compositionally biased region" description="Pro residues" evidence="1">
    <location>
        <begin position="46"/>
        <end position="62"/>
    </location>
</feature>
<evidence type="ECO:0000313" key="3">
    <source>
        <dbReference type="Proteomes" id="UP001066276"/>
    </source>
</evidence>
<proteinExistence type="predicted"/>
<dbReference type="AlphaFoldDB" id="A0AAV7VFP6"/>
<comment type="caution">
    <text evidence="2">The sequence shown here is derived from an EMBL/GenBank/DDBJ whole genome shotgun (WGS) entry which is preliminary data.</text>
</comment>
<accession>A0AAV7VFP6</accession>
<feature type="compositionally biased region" description="Low complexity" evidence="1">
    <location>
        <begin position="32"/>
        <end position="44"/>
    </location>
</feature>
<dbReference type="Proteomes" id="UP001066276">
    <property type="component" value="Chromosome 2_1"/>
</dbReference>
<protein>
    <submittedName>
        <fullName evidence="2">Uncharacterized protein</fullName>
    </submittedName>
</protein>
<dbReference type="EMBL" id="JANPWB010000003">
    <property type="protein sequence ID" value="KAJ1198849.1"/>
    <property type="molecule type" value="Genomic_DNA"/>
</dbReference>
<sequence>MPAVPPPCARAPPAVSVPCLDRQARQGFPGMSALSGSPLAALPAEGPTPPPTERCRSRPPPLTCTCLEPDHGSEQANTAAATPDAALRAGRKGPSASCLTKSMHPAFARRASAHRTHSSAILYANTR</sequence>
<evidence type="ECO:0000313" key="2">
    <source>
        <dbReference type="EMBL" id="KAJ1198849.1"/>
    </source>
</evidence>
<name>A0AAV7VFP6_PLEWA</name>
<evidence type="ECO:0000256" key="1">
    <source>
        <dbReference type="SAM" id="MobiDB-lite"/>
    </source>
</evidence>
<gene>
    <name evidence="2" type="ORF">NDU88_002688</name>
</gene>
<feature type="region of interest" description="Disordered" evidence="1">
    <location>
        <begin position="27"/>
        <end position="98"/>
    </location>
</feature>
<organism evidence="2 3">
    <name type="scientific">Pleurodeles waltl</name>
    <name type="common">Iberian ribbed newt</name>
    <dbReference type="NCBI Taxonomy" id="8319"/>
    <lineage>
        <taxon>Eukaryota</taxon>
        <taxon>Metazoa</taxon>
        <taxon>Chordata</taxon>
        <taxon>Craniata</taxon>
        <taxon>Vertebrata</taxon>
        <taxon>Euteleostomi</taxon>
        <taxon>Amphibia</taxon>
        <taxon>Batrachia</taxon>
        <taxon>Caudata</taxon>
        <taxon>Salamandroidea</taxon>
        <taxon>Salamandridae</taxon>
        <taxon>Pleurodelinae</taxon>
        <taxon>Pleurodeles</taxon>
    </lineage>
</organism>
<feature type="compositionally biased region" description="Low complexity" evidence="1">
    <location>
        <begin position="76"/>
        <end position="88"/>
    </location>
</feature>
<keyword evidence="3" id="KW-1185">Reference proteome</keyword>
<reference evidence="2" key="1">
    <citation type="journal article" date="2022" name="bioRxiv">
        <title>Sequencing and chromosome-scale assembly of the giantPleurodeles waltlgenome.</title>
        <authorList>
            <person name="Brown T."/>
            <person name="Elewa A."/>
            <person name="Iarovenko S."/>
            <person name="Subramanian E."/>
            <person name="Araus A.J."/>
            <person name="Petzold A."/>
            <person name="Susuki M."/>
            <person name="Suzuki K.-i.T."/>
            <person name="Hayashi T."/>
            <person name="Toyoda A."/>
            <person name="Oliveira C."/>
            <person name="Osipova E."/>
            <person name="Leigh N.D."/>
            <person name="Simon A."/>
            <person name="Yun M.H."/>
        </authorList>
    </citation>
    <scope>NUCLEOTIDE SEQUENCE</scope>
    <source>
        <strain evidence="2">20211129_DDA</strain>
        <tissue evidence="2">Liver</tissue>
    </source>
</reference>